<name>A0AAD6PTY3_9ROSI</name>
<accession>A0AAD6PTY3</accession>
<dbReference type="AlphaFoldDB" id="A0AAD6PTY3"/>
<sequence>MHVPLPDRLQTRGSCTERSTTTTTTLFCPHEMKVVRSSLSLSSQPSFDPHIPHPLTLMRY</sequence>
<evidence type="ECO:0000256" key="1">
    <source>
        <dbReference type="SAM" id="MobiDB-lite"/>
    </source>
</evidence>
<organism evidence="2 3">
    <name type="scientific">Populus alba x Populus x berolinensis</name>
    <dbReference type="NCBI Taxonomy" id="444605"/>
    <lineage>
        <taxon>Eukaryota</taxon>
        <taxon>Viridiplantae</taxon>
        <taxon>Streptophyta</taxon>
        <taxon>Embryophyta</taxon>
        <taxon>Tracheophyta</taxon>
        <taxon>Spermatophyta</taxon>
        <taxon>Magnoliopsida</taxon>
        <taxon>eudicotyledons</taxon>
        <taxon>Gunneridae</taxon>
        <taxon>Pentapetalae</taxon>
        <taxon>rosids</taxon>
        <taxon>fabids</taxon>
        <taxon>Malpighiales</taxon>
        <taxon>Salicaceae</taxon>
        <taxon>Saliceae</taxon>
        <taxon>Populus</taxon>
    </lineage>
</organism>
<protein>
    <submittedName>
        <fullName evidence="2">Uncharacterized protein</fullName>
    </submittedName>
</protein>
<feature type="region of interest" description="Disordered" evidence="1">
    <location>
        <begin position="1"/>
        <end position="22"/>
    </location>
</feature>
<evidence type="ECO:0000313" key="2">
    <source>
        <dbReference type="EMBL" id="KAJ6960189.1"/>
    </source>
</evidence>
<comment type="caution">
    <text evidence="2">The sequence shown here is derived from an EMBL/GenBank/DDBJ whole genome shotgun (WGS) entry which is preliminary data.</text>
</comment>
<reference evidence="2" key="1">
    <citation type="journal article" date="2023" name="Mol. Ecol. Resour.">
        <title>Chromosome-level genome assembly of a triploid poplar Populus alba 'Berolinensis'.</title>
        <authorList>
            <person name="Chen S."/>
            <person name="Yu Y."/>
            <person name="Wang X."/>
            <person name="Wang S."/>
            <person name="Zhang T."/>
            <person name="Zhou Y."/>
            <person name="He R."/>
            <person name="Meng N."/>
            <person name="Wang Y."/>
            <person name="Liu W."/>
            <person name="Liu Z."/>
            <person name="Liu J."/>
            <person name="Guo Q."/>
            <person name="Huang H."/>
            <person name="Sederoff R.R."/>
            <person name="Wang G."/>
            <person name="Qu G."/>
            <person name="Chen S."/>
        </authorList>
    </citation>
    <scope>NUCLEOTIDE SEQUENCE</scope>
    <source>
        <strain evidence="2">SC-2020</strain>
    </source>
</reference>
<gene>
    <name evidence="2" type="ORF">NC653_038276</name>
</gene>
<proteinExistence type="predicted"/>
<dbReference type="EMBL" id="JAQIZT010000017">
    <property type="protein sequence ID" value="KAJ6960189.1"/>
    <property type="molecule type" value="Genomic_DNA"/>
</dbReference>
<keyword evidence="3" id="KW-1185">Reference proteome</keyword>
<dbReference type="Proteomes" id="UP001164929">
    <property type="component" value="Chromosome 17"/>
</dbReference>
<evidence type="ECO:0000313" key="3">
    <source>
        <dbReference type="Proteomes" id="UP001164929"/>
    </source>
</evidence>